<name>A0A2H0D1G8_9BACT</name>
<organism evidence="1 2">
    <name type="scientific">Candidatus Kuenenbacteria bacterium CG22_combo_CG10-13_8_21_14_all_39_9</name>
    <dbReference type="NCBI Taxonomy" id="1974621"/>
    <lineage>
        <taxon>Bacteria</taxon>
        <taxon>Candidatus Kueneniibacteriota</taxon>
    </lineage>
</organism>
<sequence length="250" mass="27841">MSREEFNFFARHSKKTKAGEAGSREYSGLTQDGVELGCETAAKELKPLIDQLPKNAVIALIGASDQVRTKSTAQLFGDELKDIYENTRADFEGGSGVIIKTKGDIADPEKSYSKIIKELQQEVAAHPDKKFVIDFPLFINEFSNQPWLNDQGENSEFTTKLLEISGGDQNQAVLNWVDSDGTIEGLQGPQPMESAQRYKQGFNRLREFVKKYVPGRPVFIGGAGHSWDLDAFIAYMTHGKVDSESIRQIM</sequence>
<reference evidence="1 2" key="1">
    <citation type="submission" date="2017-09" db="EMBL/GenBank/DDBJ databases">
        <title>Depth-based differentiation of microbial function through sediment-hosted aquifers and enrichment of novel symbionts in the deep terrestrial subsurface.</title>
        <authorList>
            <person name="Probst A.J."/>
            <person name="Ladd B."/>
            <person name="Jarett J.K."/>
            <person name="Geller-Mcgrath D.E."/>
            <person name="Sieber C.M."/>
            <person name="Emerson J.B."/>
            <person name="Anantharaman K."/>
            <person name="Thomas B.C."/>
            <person name="Malmstrom R."/>
            <person name="Stieglmeier M."/>
            <person name="Klingl A."/>
            <person name="Woyke T."/>
            <person name="Ryan C.M."/>
            <person name="Banfield J.F."/>
        </authorList>
    </citation>
    <scope>NUCLEOTIDE SEQUENCE [LARGE SCALE GENOMIC DNA]</scope>
    <source>
        <strain evidence="1">CG22_combo_CG10-13_8_21_14_all_39_9</strain>
    </source>
</reference>
<feature type="non-terminal residue" evidence="1">
    <location>
        <position position="250"/>
    </location>
</feature>
<comment type="caution">
    <text evidence="1">The sequence shown here is derived from an EMBL/GenBank/DDBJ whole genome shotgun (WGS) entry which is preliminary data.</text>
</comment>
<gene>
    <name evidence="1" type="ORF">COW86_00605</name>
</gene>
<protein>
    <submittedName>
        <fullName evidence="1">Uncharacterized protein</fullName>
    </submittedName>
</protein>
<proteinExistence type="predicted"/>
<accession>A0A2H0D1G8</accession>
<dbReference type="Proteomes" id="UP000230159">
    <property type="component" value="Unassembled WGS sequence"/>
</dbReference>
<dbReference type="EMBL" id="PCTN01000027">
    <property type="protein sequence ID" value="PIP75994.1"/>
    <property type="molecule type" value="Genomic_DNA"/>
</dbReference>
<dbReference type="AlphaFoldDB" id="A0A2H0D1G8"/>
<evidence type="ECO:0000313" key="2">
    <source>
        <dbReference type="Proteomes" id="UP000230159"/>
    </source>
</evidence>
<evidence type="ECO:0000313" key="1">
    <source>
        <dbReference type="EMBL" id="PIP75994.1"/>
    </source>
</evidence>